<name>A0A8J6CDR5_DIALT</name>
<keyword evidence="2" id="KW-1185">Reference proteome</keyword>
<evidence type="ECO:0000313" key="1">
    <source>
        <dbReference type="EMBL" id="KAG8467361.1"/>
    </source>
</evidence>
<dbReference type="GO" id="GO:0009384">
    <property type="term" value="F:N-acylmannosamine kinase activity"/>
    <property type="evidence" value="ECO:0007669"/>
    <property type="project" value="TreeGrafter"/>
</dbReference>
<dbReference type="InterPro" id="IPR043129">
    <property type="entry name" value="ATPase_NBD"/>
</dbReference>
<evidence type="ECO:0008006" key="3">
    <source>
        <dbReference type="Google" id="ProtNLM"/>
    </source>
</evidence>
<dbReference type="Gene3D" id="3.30.420.40">
    <property type="match status" value="2"/>
</dbReference>
<gene>
    <name evidence="1" type="ORF">KFE25_000677</name>
</gene>
<accession>A0A8J6CDR5</accession>
<dbReference type="AlphaFoldDB" id="A0A8J6CDR5"/>
<dbReference type="SUPFAM" id="SSF53067">
    <property type="entry name" value="Actin-like ATPase domain"/>
    <property type="match status" value="1"/>
</dbReference>
<dbReference type="PANTHER" id="PTHR18964:SF149">
    <property type="entry name" value="BIFUNCTIONAL UDP-N-ACETYLGLUCOSAMINE 2-EPIMERASE_N-ACETYLMANNOSAMINE KINASE"/>
    <property type="match status" value="1"/>
</dbReference>
<dbReference type="PANTHER" id="PTHR18964">
    <property type="entry name" value="ROK (REPRESSOR, ORF, KINASE) FAMILY"/>
    <property type="match status" value="1"/>
</dbReference>
<organism evidence="1 2">
    <name type="scientific">Diacronema lutheri</name>
    <name type="common">Unicellular marine alga</name>
    <name type="synonym">Monochrysis lutheri</name>
    <dbReference type="NCBI Taxonomy" id="2081491"/>
    <lineage>
        <taxon>Eukaryota</taxon>
        <taxon>Haptista</taxon>
        <taxon>Haptophyta</taxon>
        <taxon>Pavlovophyceae</taxon>
        <taxon>Pavlovales</taxon>
        <taxon>Pavlovaceae</taxon>
        <taxon>Diacronema</taxon>
    </lineage>
</organism>
<dbReference type="GO" id="GO:0008761">
    <property type="term" value="F:UDP-N-acetylglucosamine 2-epimerase activity"/>
    <property type="evidence" value="ECO:0007669"/>
    <property type="project" value="TreeGrafter"/>
</dbReference>
<evidence type="ECO:0000313" key="2">
    <source>
        <dbReference type="Proteomes" id="UP000751190"/>
    </source>
</evidence>
<dbReference type="Pfam" id="PF00480">
    <property type="entry name" value="ROK"/>
    <property type="match status" value="1"/>
</dbReference>
<dbReference type="EMBL" id="JAGTXO010000006">
    <property type="protein sequence ID" value="KAG8467361.1"/>
    <property type="molecule type" value="Genomic_DNA"/>
</dbReference>
<reference evidence="1" key="1">
    <citation type="submission" date="2021-05" db="EMBL/GenBank/DDBJ databases">
        <title>The genome of the haptophyte Pavlova lutheri (Diacronema luteri, Pavlovales) - a model for lipid biosynthesis in eukaryotic algae.</title>
        <authorList>
            <person name="Hulatt C.J."/>
            <person name="Posewitz M.C."/>
        </authorList>
    </citation>
    <scope>NUCLEOTIDE SEQUENCE</scope>
    <source>
        <strain evidence="1">NIVA-4/92</strain>
    </source>
</reference>
<comment type="caution">
    <text evidence="1">The sequence shown here is derived from an EMBL/GenBank/DDBJ whole genome shotgun (WGS) entry which is preliminary data.</text>
</comment>
<dbReference type="OMA" id="GAPCNCG"/>
<proteinExistence type="predicted"/>
<dbReference type="OrthoDB" id="61890at2759"/>
<dbReference type="Proteomes" id="UP000751190">
    <property type="component" value="Unassembled WGS sequence"/>
</dbReference>
<protein>
    <recommendedName>
        <fullName evidence="3">Glucokinase</fullName>
    </recommendedName>
</protein>
<dbReference type="InterPro" id="IPR000600">
    <property type="entry name" value="ROK"/>
</dbReference>
<sequence>MAPNHPPAIEPAEIEPARPALLVGIDIGGTSLKGAVVDAQNGVILHSDEVKLPVAMHERTPGLVIALADTMISRLVHAAGAAHGDITALGVGCPGLIRRGVVHAAGNFPSWREVNLVSEFAALLPRGTRLAVTNDAHAAALAEAWVGIGRHATVQNLVMLTLGTGIGIGVLIDGQPLVCNVEGGHAIIRPGGRACVCGQHGCFEAHCSASAIAARANEALGKSSAAGSLRALGRALVCEDLFDPAHANDALCAAVLADAVQDLALGCLNLCRAFDPDVLVLAGGLSGAADRLIEPLRAELKRIWWQIGPTPTICVAHAGSKSGVVGAAAAVRGLPPARGA</sequence>